<accession>A0A9E8ZFH4</accession>
<dbReference type="Pfam" id="PF18743">
    <property type="entry name" value="AHJR-like"/>
    <property type="match status" value="1"/>
</dbReference>
<evidence type="ECO:0000313" key="2">
    <source>
        <dbReference type="EMBL" id="WAL62410.1"/>
    </source>
</evidence>
<proteinExistence type="predicted"/>
<dbReference type="InterPro" id="IPR040902">
    <property type="entry name" value="AHJR-like"/>
</dbReference>
<evidence type="ECO:0000313" key="3">
    <source>
        <dbReference type="Proteomes" id="UP001163152"/>
    </source>
</evidence>
<dbReference type="KEGG" id="tsin:OXH18_10590"/>
<feature type="domain" description="REase AHJR-like" evidence="1">
    <location>
        <begin position="5"/>
        <end position="100"/>
    </location>
</feature>
<dbReference type="RefSeq" id="WP_268612750.1">
    <property type="nucleotide sequence ID" value="NZ_CP113797.1"/>
</dbReference>
<dbReference type="EMBL" id="CP113797">
    <property type="protein sequence ID" value="WAL62410.1"/>
    <property type="molecule type" value="Genomic_DNA"/>
</dbReference>
<dbReference type="AlphaFoldDB" id="A0A9E8ZFH4"/>
<keyword evidence="3" id="KW-1185">Reference proteome</keyword>
<name>A0A9E8ZFH4_9CYAN</name>
<gene>
    <name evidence="2" type="ORF">OXH18_10590</name>
</gene>
<reference evidence="2" key="1">
    <citation type="submission" date="2022-12" db="EMBL/GenBank/DDBJ databases">
        <title>Polyphasic identification of a Novel Hot-Spring Cyanobacterium Ocullathermofonsia sinensis gen nov. sp. nov. and Genomic Insights on its Adaptations to the Thermal Habitat.</title>
        <authorList>
            <person name="Daroch M."/>
            <person name="Tang J."/>
            <person name="Jiang Y."/>
        </authorList>
    </citation>
    <scope>NUCLEOTIDE SEQUENCE</scope>
    <source>
        <strain evidence="2">PKUAC-SCTA174</strain>
    </source>
</reference>
<organism evidence="2 3">
    <name type="scientific">Thermocoleostomius sinensis A174</name>
    <dbReference type="NCBI Taxonomy" id="2016057"/>
    <lineage>
        <taxon>Bacteria</taxon>
        <taxon>Bacillati</taxon>
        <taxon>Cyanobacteriota</taxon>
        <taxon>Cyanophyceae</taxon>
        <taxon>Oculatellales</taxon>
        <taxon>Oculatellaceae</taxon>
        <taxon>Thermocoleostomius</taxon>
    </lineage>
</organism>
<sequence>MTRRESQNPLEYQRLLRLAREYRRKGYQVTLHPSPEQLPPSLAHCSLDLLAVSDSKVIAAEVRTRENLTLNGSEDLRRISESVQKLPGWEFELIVTNARHKKADSLD</sequence>
<dbReference type="Proteomes" id="UP001163152">
    <property type="component" value="Chromosome"/>
</dbReference>
<protein>
    <recommendedName>
        <fullName evidence="1">REase AHJR-like domain-containing protein</fullName>
    </recommendedName>
</protein>
<evidence type="ECO:0000259" key="1">
    <source>
        <dbReference type="Pfam" id="PF18743"/>
    </source>
</evidence>